<feature type="transmembrane region" description="Helical" evidence="10">
    <location>
        <begin position="196"/>
        <end position="219"/>
    </location>
</feature>
<dbReference type="AlphaFoldDB" id="A0A9Q9LY36"/>
<protein>
    <recommendedName>
        <fullName evidence="9">Multidrug-efflux transporter</fullName>
    </recommendedName>
</protein>
<dbReference type="GO" id="GO:0005886">
    <property type="term" value="C:plasma membrane"/>
    <property type="evidence" value="ECO:0007669"/>
    <property type="project" value="UniProtKB-SubCell"/>
</dbReference>
<keyword evidence="4" id="KW-1003">Cell membrane</keyword>
<feature type="transmembrane region" description="Helical" evidence="10">
    <location>
        <begin position="273"/>
        <end position="295"/>
    </location>
</feature>
<feature type="transmembrane region" description="Helical" evidence="10">
    <location>
        <begin position="316"/>
        <end position="339"/>
    </location>
</feature>
<evidence type="ECO:0000256" key="9">
    <source>
        <dbReference type="ARBA" id="ARBA00031636"/>
    </source>
</evidence>
<reference evidence="11" key="1">
    <citation type="submission" date="2021-08" db="EMBL/GenBank/DDBJ databases">
        <authorList>
            <person name="Nwanade C."/>
            <person name="Wang M."/>
            <person name="Masoudi A."/>
            <person name="Yu Z."/>
            <person name="Liu J."/>
        </authorList>
    </citation>
    <scope>NUCLEOTIDE SEQUENCE</scope>
    <source>
        <strain evidence="11">S056</strain>
    </source>
</reference>
<feature type="transmembrane region" description="Helical" evidence="10">
    <location>
        <begin position="239"/>
        <end position="267"/>
    </location>
</feature>
<dbReference type="Pfam" id="PF01554">
    <property type="entry name" value="MatE"/>
    <property type="match status" value="2"/>
</dbReference>
<dbReference type="NCBIfam" id="TIGR00797">
    <property type="entry name" value="matE"/>
    <property type="match status" value="1"/>
</dbReference>
<dbReference type="GO" id="GO:0015297">
    <property type="term" value="F:antiporter activity"/>
    <property type="evidence" value="ECO:0007669"/>
    <property type="project" value="UniProtKB-KW"/>
</dbReference>
<keyword evidence="5 10" id="KW-0812">Transmembrane</keyword>
<accession>A0A9Q9LY36</accession>
<dbReference type="InterPro" id="IPR050222">
    <property type="entry name" value="MATE_MdtK"/>
</dbReference>
<sequence>MTTLPQTLPQHMRAALLLGLPLIGSQLAGFAIQIIDTVMLGWYGVEALAAVVLAGTLFFVLMIMGSGFAWAVMPMVASASEAGDDTRVRRVTRMGFWSSAIIATLVMPALWWSEPVLLAIGQEPELSAIAQDYLRIMGWSLYPALGLMVLRSYLSALERTKVVLYATLLATVLNAFLNYALIFGNFGFPEMGVRGAALASLIVQCANFAVLVTYAVRALPEHNLFQRIWRPDWDALREVVRMGVQIGLTSLAEAGLFSASTVVMGWIGTLELAAHGIALQIVSAFFMVHIGLSNAATVRAGRALGRRDEEGLRRGALAITLLSLLFGGVSVLVFIGLPYPMISAFLDPAEPLRDEILRVGTSLLVVAALFQFADAAQVMALGLLRGVHDTKVPMVIASISYWLVGVPMSYLMGIQWGWGGEGVWAGLVIGLLCAGAFMSWRFWSRSSRLSQS</sequence>
<proteinExistence type="predicted"/>
<evidence type="ECO:0000313" key="11">
    <source>
        <dbReference type="EMBL" id="UWP96227.1"/>
    </source>
</evidence>
<feature type="transmembrane region" description="Helical" evidence="10">
    <location>
        <begin position="162"/>
        <end position="184"/>
    </location>
</feature>
<dbReference type="PANTHER" id="PTHR43298:SF2">
    <property type="entry name" value="FMN_FAD EXPORTER YEEO-RELATED"/>
    <property type="match status" value="1"/>
</dbReference>
<dbReference type="InterPro" id="IPR002528">
    <property type="entry name" value="MATE_fam"/>
</dbReference>
<keyword evidence="2" id="KW-0813">Transport</keyword>
<feature type="transmembrane region" description="Helical" evidence="10">
    <location>
        <begin position="424"/>
        <end position="443"/>
    </location>
</feature>
<keyword evidence="6 10" id="KW-1133">Transmembrane helix</keyword>
<evidence type="ECO:0000313" key="12">
    <source>
        <dbReference type="Proteomes" id="UP001057991"/>
    </source>
</evidence>
<evidence type="ECO:0000256" key="2">
    <source>
        <dbReference type="ARBA" id="ARBA00022448"/>
    </source>
</evidence>
<evidence type="ECO:0000256" key="8">
    <source>
        <dbReference type="ARBA" id="ARBA00023136"/>
    </source>
</evidence>
<evidence type="ECO:0000256" key="7">
    <source>
        <dbReference type="ARBA" id="ARBA00023065"/>
    </source>
</evidence>
<keyword evidence="7" id="KW-0406">Ion transport</keyword>
<keyword evidence="3" id="KW-0050">Antiport</keyword>
<evidence type="ECO:0000256" key="4">
    <source>
        <dbReference type="ARBA" id="ARBA00022475"/>
    </source>
</evidence>
<dbReference type="EMBL" id="CP080776">
    <property type="protein sequence ID" value="UWP96227.1"/>
    <property type="molecule type" value="Genomic_DNA"/>
</dbReference>
<dbReference type="PIRSF" id="PIRSF006603">
    <property type="entry name" value="DinF"/>
    <property type="match status" value="1"/>
</dbReference>
<dbReference type="Proteomes" id="UP001057991">
    <property type="component" value="Chromosome"/>
</dbReference>
<keyword evidence="8 10" id="KW-0472">Membrane</keyword>
<evidence type="ECO:0000256" key="1">
    <source>
        <dbReference type="ARBA" id="ARBA00004429"/>
    </source>
</evidence>
<feature type="transmembrane region" description="Helical" evidence="10">
    <location>
        <begin position="12"/>
        <end position="35"/>
    </location>
</feature>
<dbReference type="InterPro" id="IPR048279">
    <property type="entry name" value="MdtK-like"/>
</dbReference>
<name>A0A9Q9LY36_9RHOB</name>
<feature type="transmembrane region" description="Helical" evidence="10">
    <location>
        <begin position="133"/>
        <end position="150"/>
    </location>
</feature>
<evidence type="ECO:0000256" key="10">
    <source>
        <dbReference type="SAM" id="Phobius"/>
    </source>
</evidence>
<evidence type="ECO:0000256" key="6">
    <source>
        <dbReference type="ARBA" id="ARBA00022989"/>
    </source>
</evidence>
<feature type="transmembrane region" description="Helical" evidence="10">
    <location>
        <begin position="395"/>
        <end position="418"/>
    </location>
</feature>
<dbReference type="CDD" id="cd13131">
    <property type="entry name" value="MATE_NorM_like"/>
    <property type="match status" value="1"/>
</dbReference>
<dbReference type="GO" id="GO:0006811">
    <property type="term" value="P:monoatomic ion transport"/>
    <property type="evidence" value="ECO:0007669"/>
    <property type="project" value="UniProtKB-KW"/>
</dbReference>
<evidence type="ECO:0000256" key="5">
    <source>
        <dbReference type="ARBA" id="ARBA00022692"/>
    </source>
</evidence>
<feature type="transmembrane region" description="Helical" evidence="10">
    <location>
        <begin position="94"/>
        <end position="113"/>
    </location>
</feature>
<comment type="subcellular location">
    <subcellularLocation>
        <location evidence="1">Cell inner membrane</location>
        <topology evidence="1">Multi-pass membrane protein</topology>
    </subcellularLocation>
</comment>
<evidence type="ECO:0000256" key="3">
    <source>
        <dbReference type="ARBA" id="ARBA00022449"/>
    </source>
</evidence>
<dbReference type="RefSeq" id="WP_259806471.1">
    <property type="nucleotide sequence ID" value="NZ_CP080776.1"/>
</dbReference>
<dbReference type="PANTHER" id="PTHR43298">
    <property type="entry name" value="MULTIDRUG RESISTANCE PROTEIN NORM-RELATED"/>
    <property type="match status" value="1"/>
</dbReference>
<feature type="transmembrane region" description="Helical" evidence="10">
    <location>
        <begin position="47"/>
        <end position="73"/>
    </location>
</feature>
<feature type="transmembrane region" description="Helical" evidence="10">
    <location>
        <begin position="359"/>
        <end position="383"/>
    </location>
</feature>
<organism evidence="11 12">
    <name type="scientific">Aliiroseovarius crassostreae</name>
    <dbReference type="NCBI Taxonomy" id="154981"/>
    <lineage>
        <taxon>Bacteria</taxon>
        <taxon>Pseudomonadati</taxon>
        <taxon>Pseudomonadota</taxon>
        <taxon>Alphaproteobacteria</taxon>
        <taxon>Rhodobacterales</taxon>
        <taxon>Paracoccaceae</taxon>
        <taxon>Aliiroseovarius</taxon>
    </lineage>
</organism>
<gene>
    <name evidence="11" type="ORF">K3X48_04350</name>
</gene>
<dbReference type="GO" id="GO:0042910">
    <property type="term" value="F:xenobiotic transmembrane transporter activity"/>
    <property type="evidence" value="ECO:0007669"/>
    <property type="project" value="InterPro"/>
</dbReference>